<dbReference type="Proteomes" id="UP001479290">
    <property type="component" value="Unassembled WGS sequence"/>
</dbReference>
<protein>
    <submittedName>
        <fullName evidence="2">Uncharacterized protein</fullName>
    </submittedName>
</protein>
<gene>
    <name evidence="2" type="ORF">ABG768_027255</name>
</gene>
<feature type="region of interest" description="Disordered" evidence="1">
    <location>
        <begin position="83"/>
        <end position="102"/>
    </location>
</feature>
<evidence type="ECO:0000313" key="3">
    <source>
        <dbReference type="Proteomes" id="UP001479290"/>
    </source>
</evidence>
<name>A0AAW2A902_CULAL</name>
<reference evidence="2 3" key="1">
    <citation type="submission" date="2024-05" db="EMBL/GenBank/DDBJ databases">
        <title>A high-quality chromosomal-level genome assembly of Topmouth culter (Culter alburnus).</title>
        <authorList>
            <person name="Zhao H."/>
        </authorList>
    </citation>
    <scope>NUCLEOTIDE SEQUENCE [LARGE SCALE GENOMIC DNA]</scope>
    <source>
        <strain evidence="2">CATC2023</strain>
        <tissue evidence="2">Muscle</tissue>
    </source>
</reference>
<evidence type="ECO:0000313" key="2">
    <source>
        <dbReference type="EMBL" id="KAK9969044.1"/>
    </source>
</evidence>
<sequence>MLLSSHLISAAATSSQRTVDLLLEMDVKTERNLSSSHRLNKSIEGMFTITNPQCWVQCKVTASHRPQLEELYGFLVFPENMRQETGERERQRGRDRSKVSLR</sequence>
<dbReference type="AlphaFoldDB" id="A0AAW2A902"/>
<comment type="caution">
    <text evidence="2">The sequence shown here is derived from an EMBL/GenBank/DDBJ whole genome shotgun (WGS) entry which is preliminary data.</text>
</comment>
<dbReference type="EMBL" id="JAWDJR010000009">
    <property type="protein sequence ID" value="KAK9969044.1"/>
    <property type="molecule type" value="Genomic_DNA"/>
</dbReference>
<accession>A0AAW2A902</accession>
<evidence type="ECO:0000256" key="1">
    <source>
        <dbReference type="SAM" id="MobiDB-lite"/>
    </source>
</evidence>
<organism evidence="2 3">
    <name type="scientific">Culter alburnus</name>
    <name type="common">Topmouth culter</name>
    <dbReference type="NCBI Taxonomy" id="194366"/>
    <lineage>
        <taxon>Eukaryota</taxon>
        <taxon>Metazoa</taxon>
        <taxon>Chordata</taxon>
        <taxon>Craniata</taxon>
        <taxon>Vertebrata</taxon>
        <taxon>Euteleostomi</taxon>
        <taxon>Actinopterygii</taxon>
        <taxon>Neopterygii</taxon>
        <taxon>Teleostei</taxon>
        <taxon>Ostariophysi</taxon>
        <taxon>Cypriniformes</taxon>
        <taxon>Xenocyprididae</taxon>
        <taxon>Xenocypridinae</taxon>
        <taxon>Culter</taxon>
    </lineage>
</organism>
<proteinExistence type="predicted"/>
<keyword evidence="3" id="KW-1185">Reference proteome</keyword>